<feature type="region of interest" description="Disordered" evidence="7">
    <location>
        <begin position="78"/>
        <end position="99"/>
    </location>
</feature>
<dbReference type="EMBL" id="JARPUR010000006">
    <property type="protein sequence ID" value="KAK4874200.1"/>
    <property type="molecule type" value="Genomic_DNA"/>
</dbReference>
<evidence type="ECO:0000256" key="6">
    <source>
        <dbReference type="ARBA" id="ARBA00030427"/>
    </source>
</evidence>
<comment type="caution">
    <text evidence="9">The sequence shown here is derived from an EMBL/GenBank/DDBJ whole genome shotgun (WGS) entry which is preliminary data.</text>
</comment>
<comment type="similarity">
    <text evidence="2">Belongs to the nudC family.</text>
</comment>
<name>A0AAN7SNS5_9COLE</name>
<dbReference type="PANTHER" id="PTHR12356">
    <property type="entry name" value="NUCLEAR MOVEMENT PROTEIN NUDC"/>
    <property type="match status" value="1"/>
</dbReference>
<dbReference type="InterPro" id="IPR007052">
    <property type="entry name" value="CS_dom"/>
</dbReference>
<proteinExistence type="inferred from homology"/>
<dbReference type="Proteomes" id="UP001353858">
    <property type="component" value="Unassembled WGS sequence"/>
</dbReference>
<dbReference type="GO" id="GO:0006457">
    <property type="term" value="P:protein folding"/>
    <property type="evidence" value="ECO:0007669"/>
    <property type="project" value="TreeGrafter"/>
</dbReference>
<dbReference type="PANTHER" id="PTHR12356:SF3">
    <property type="entry name" value="NUCLEAR MIGRATION PROTEIN NUDC"/>
    <property type="match status" value="1"/>
</dbReference>
<evidence type="ECO:0000313" key="10">
    <source>
        <dbReference type="Proteomes" id="UP001353858"/>
    </source>
</evidence>
<dbReference type="Gene3D" id="2.60.40.790">
    <property type="match status" value="1"/>
</dbReference>
<comment type="subcellular location">
    <subcellularLocation>
        <location evidence="1">Cytoplasm</location>
    </subcellularLocation>
</comment>
<sequence>MNQSAVYDETLFSILKECKTLPNFLNIVFGFLKRRTDFYCLATDINSGVGLPEGWAEYFVKQEFFRWKSNDVDTSETVPTLEKPLSHSPANENTSSFTTSESYNGATYDNYTWSQTINDVNIVLKLPKHVSSKDLQVTILTQKIIVKMKKSNTNLLEGDLCQKIKHNDAIWSLDNHKLDIHLDKASEIWWDCLVTSEPKLDLSKLDCSRPFEELTEEAQAKIEELTWNQERKRMGLLTSEQLQLQQKLNQGLNAEGCPFKGIDPKTVIIN</sequence>
<organism evidence="9 10">
    <name type="scientific">Aquatica leii</name>
    <dbReference type="NCBI Taxonomy" id="1421715"/>
    <lineage>
        <taxon>Eukaryota</taxon>
        <taxon>Metazoa</taxon>
        <taxon>Ecdysozoa</taxon>
        <taxon>Arthropoda</taxon>
        <taxon>Hexapoda</taxon>
        <taxon>Insecta</taxon>
        <taxon>Pterygota</taxon>
        <taxon>Neoptera</taxon>
        <taxon>Endopterygota</taxon>
        <taxon>Coleoptera</taxon>
        <taxon>Polyphaga</taxon>
        <taxon>Elateriformia</taxon>
        <taxon>Elateroidea</taxon>
        <taxon>Lampyridae</taxon>
        <taxon>Luciolinae</taxon>
        <taxon>Aquatica</taxon>
    </lineage>
</organism>
<keyword evidence="4" id="KW-0963">Cytoplasm</keyword>
<dbReference type="InterPro" id="IPR025934">
    <property type="entry name" value="NudC_N_dom"/>
</dbReference>
<keyword evidence="10" id="KW-1185">Reference proteome</keyword>
<dbReference type="InterPro" id="IPR008978">
    <property type="entry name" value="HSP20-like_chaperone"/>
</dbReference>
<gene>
    <name evidence="9" type="ORF">RN001_013560</name>
</gene>
<evidence type="ECO:0000256" key="3">
    <source>
        <dbReference type="ARBA" id="ARBA00017641"/>
    </source>
</evidence>
<accession>A0AAN7SNS5</accession>
<evidence type="ECO:0000256" key="4">
    <source>
        <dbReference type="ARBA" id="ARBA00022490"/>
    </source>
</evidence>
<evidence type="ECO:0000256" key="2">
    <source>
        <dbReference type="ARBA" id="ARBA00010513"/>
    </source>
</evidence>
<keyword evidence="5" id="KW-0597">Phosphoprotein</keyword>
<dbReference type="AlphaFoldDB" id="A0AAN7SNS5"/>
<evidence type="ECO:0000256" key="7">
    <source>
        <dbReference type="SAM" id="MobiDB-lite"/>
    </source>
</evidence>
<dbReference type="CDD" id="cd06467">
    <property type="entry name" value="p23_NUDC_like"/>
    <property type="match status" value="1"/>
</dbReference>
<dbReference type="InterPro" id="IPR037898">
    <property type="entry name" value="NudC_fam"/>
</dbReference>
<dbReference type="Pfam" id="PF04969">
    <property type="entry name" value="CS"/>
    <property type="match status" value="1"/>
</dbReference>
<dbReference type="SUPFAM" id="SSF49764">
    <property type="entry name" value="HSP20-like chaperones"/>
    <property type="match status" value="1"/>
</dbReference>
<evidence type="ECO:0000313" key="9">
    <source>
        <dbReference type="EMBL" id="KAK4874200.1"/>
    </source>
</evidence>
<dbReference type="GO" id="GO:0005737">
    <property type="term" value="C:cytoplasm"/>
    <property type="evidence" value="ECO:0007669"/>
    <property type="project" value="UniProtKB-SubCell"/>
</dbReference>
<feature type="domain" description="CS" evidence="8">
    <location>
        <begin position="106"/>
        <end position="194"/>
    </location>
</feature>
<evidence type="ECO:0000256" key="5">
    <source>
        <dbReference type="ARBA" id="ARBA00022553"/>
    </source>
</evidence>
<reference evidence="10" key="1">
    <citation type="submission" date="2023-01" db="EMBL/GenBank/DDBJ databases">
        <title>Key to firefly adult light organ development and bioluminescence: homeobox transcription factors regulate luciferase expression and transportation to peroxisome.</title>
        <authorList>
            <person name="Fu X."/>
        </authorList>
    </citation>
    <scope>NUCLEOTIDE SEQUENCE [LARGE SCALE GENOMIC DNA]</scope>
</reference>
<dbReference type="Pfam" id="PF14050">
    <property type="entry name" value="Nudc_N"/>
    <property type="match status" value="1"/>
</dbReference>
<evidence type="ECO:0000256" key="1">
    <source>
        <dbReference type="ARBA" id="ARBA00004496"/>
    </source>
</evidence>
<dbReference type="PROSITE" id="PS51203">
    <property type="entry name" value="CS"/>
    <property type="match status" value="1"/>
</dbReference>
<evidence type="ECO:0000259" key="8">
    <source>
        <dbReference type="PROSITE" id="PS51203"/>
    </source>
</evidence>
<dbReference type="GO" id="GO:0051082">
    <property type="term" value="F:unfolded protein binding"/>
    <property type="evidence" value="ECO:0007669"/>
    <property type="project" value="TreeGrafter"/>
</dbReference>
<protein>
    <recommendedName>
        <fullName evidence="3">Nuclear migration protein nudC</fullName>
    </recommendedName>
    <alternativeName>
        <fullName evidence="6">Nuclear distribution protein C homolog</fullName>
    </alternativeName>
</protein>